<sequence>MHLNALYDIMNRRYIDAVLQDSRIENEHSALISMLENIGHESIIVADRGYESYNTIAHLENNGLKYVMRIKTSVGIAHKFNIPHNEEADFAANIIITRRQTNEVKANPELYRYLPHSSNFDFLPKESKDTYPLKFRIIRLKISEDNYETIVTNLCDDEFSAEDIKMIYKMRWGIETSFRELKYQVGLIAFHSKKKDCVIQEIFASLIMYNFSMLITENITIDDDKHNDYRYKINYAFAIHICIKFFRSAHANPFLLEELIARNKCPVRPDCIADRKTRYHSAIPFNYRLS</sequence>
<keyword evidence="3" id="KW-0238">DNA-binding</keyword>
<protein>
    <submittedName>
        <fullName evidence="6">Transposase DDE domain-containing protein</fullName>
    </submittedName>
</protein>
<dbReference type="PANTHER" id="PTHR33258">
    <property type="entry name" value="TRANSPOSASE INSL FOR INSERTION SEQUENCE ELEMENT IS186A-RELATED"/>
    <property type="match status" value="1"/>
</dbReference>
<organism evidence="6 7">
    <name type="scientific">Ruminococcus flavefaciens</name>
    <dbReference type="NCBI Taxonomy" id="1265"/>
    <lineage>
        <taxon>Bacteria</taxon>
        <taxon>Bacillati</taxon>
        <taxon>Bacillota</taxon>
        <taxon>Clostridia</taxon>
        <taxon>Eubacteriales</taxon>
        <taxon>Oscillospiraceae</taxon>
        <taxon>Ruminococcus</taxon>
    </lineage>
</organism>
<evidence type="ECO:0000256" key="3">
    <source>
        <dbReference type="ARBA" id="ARBA00023125"/>
    </source>
</evidence>
<evidence type="ECO:0000256" key="1">
    <source>
        <dbReference type="ARBA" id="ARBA00010075"/>
    </source>
</evidence>
<evidence type="ECO:0000313" key="7">
    <source>
        <dbReference type="Proteomes" id="UP000184394"/>
    </source>
</evidence>
<dbReference type="GO" id="GO:0004803">
    <property type="term" value="F:transposase activity"/>
    <property type="evidence" value="ECO:0007669"/>
    <property type="project" value="InterPro"/>
</dbReference>
<evidence type="ECO:0000259" key="5">
    <source>
        <dbReference type="Pfam" id="PF01609"/>
    </source>
</evidence>
<dbReference type="SUPFAM" id="SSF53098">
    <property type="entry name" value="Ribonuclease H-like"/>
    <property type="match status" value="1"/>
</dbReference>
<feature type="domain" description="Transposase IS4-like" evidence="5">
    <location>
        <begin position="1"/>
        <end position="211"/>
    </location>
</feature>
<keyword evidence="4" id="KW-0233">DNA recombination</keyword>
<dbReference type="InterPro" id="IPR012337">
    <property type="entry name" value="RNaseH-like_sf"/>
</dbReference>
<proteinExistence type="inferred from homology"/>
<evidence type="ECO:0000256" key="2">
    <source>
        <dbReference type="ARBA" id="ARBA00022578"/>
    </source>
</evidence>
<dbReference type="OrthoDB" id="9794050at2"/>
<reference evidence="6 7" key="1">
    <citation type="submission" date="2016-11" db="EMBL/GenBank/DDBJ databases">
        <authorList>
            <person name="Jaros S."/>
            <person name="Januszkiewicz K."/>
            <person name="Wedrychowicz H."/>
        </authorList>
    </citation>
    <scope>NUCLEOTIDE SEQUENCE [LARGE SCALE GENOMIC DNA]</scope>
    <source>
        <strain evidence="6 7">Y1</strain>
    </source>
</reference>
<dbReference type="Gene3D" id="3.90.350.10">
    <property type="entry name" value="Transposase Inhibitor Protein From Tn5, Chain A, domain 1"/>
    <property type="match status" value="1"/>
</dbReference>
<gene>
    <name evidence="6" type="ORF">SAMN04487860_1027</name>
</gene>
<keyword evidence="2" id="KW-0815">Transposition</keyword>
<name>A0A1M7GYS3_RUMFL</name>
<accession>A0A1M7GYS3</accession>
<dbReference type="Pfam" id="PF01609">
    <property type="entry name" value="DDE_Tnp_1"/>
    <property type="match status" value="1"/>
</dbReference>
<dbReference type="PANTHER" id="PTHR33258:SF1">
    <property type="entry name" value="TRANSPOSASE INSL FOR INSERTION SEQUENCE ELEMENT IS186A-RELATED"/>
    <property type="match status" value="1"/>
</dbReference>
<dbReference type="AlphaFoldDB" id="A0A1M7GYS3"/>
<dbReference type="InterPro" id="IPR002559">
    <property type="entry name" value="Transposase_11"/>
</dbReference>
<dbReference type="GO" id="GO:0003677">
    <property type="term" value="F:DNA binding"/>
    <property type="evidence" value="ECO:0007669"/>
    <property type="project" value="UniProtKB-KW"/>
</dbReference>
<dbReference type="Proteomes" id="UP000184394">
    <property type="component" value="Unassembled WGS sequence"/>
</dbReference>
<evidence type="ECO:0000313" key="6">
    <source>
        <dbReference type="EMBL" id="SHM21087.1"/>
    </source>
</evidence>
<dbReference type="EMBL" id="FRCT01000002">
    <property type="protein sequence ID" value="SHM21087.1"/>
    <property type="molecule type" value="Genomic_DNA"/>
</dbReference>
<dbReference type="NCBIfam" id="NF033592">
    <property type="entry name" value="transpos_IS4_1"/>
    <property type="match status" value="1"/>
</dbReference>
<dbReference type="InterPro" id="IPR047952">
    <property type="entry name" value="Transpos_IS4"/>
</dbReference>
<evidence type="ECO:0000256" key="4">
    <source>
        <dbReference type="ARBA" id="ARBA00023172"/>
    </source>
</evidence>
<dbReference type="GO" id="GO:0006313">
    <property type="term" value="P:DNA transposition"/>
    <property type="evidence" value="ECO:0007669"/>
    <property type="project" value="InterPro"/>
</dbReference>
<comment type="similarity">
    <text evidence="1">Belongs to the transposase 11 family.</text>
</comment>